<organism evidence="7">
    <name type="scientific">Chlorella variabilis</name>
    <name type="common">Green alga</name>
    <dbReference type="NCBI Taxonomy" id="554065"/>
    <lineage>
        <taxon>Eukaryota</taxon>
        <taxon>Viridiplantae</taxon>
        <taxon>Chlorophyta</taxon>
        <taxon>core chlorophytes</taxon>
        <taxon>Trebouxiophyceae</taxon>
        <taxon>Chlorellales</taxon>
        <taxon>Chlorellaceae</taxon>
        <taxon>Chlorella clade</taxon>
        <taxon>Chlorella</taxon>
    </lineage>
</organism>
<dbReference type="InterPro" id="IPR017853">
    <property type="entry name" value="GH"/>
</dbReference>
<dbReference type="PANTHER" id="PTHR34142:SF1">
    <property type="entry name" value="GLYCOSIDE HYDROLASE FAMILY 5 DOMAIN-CONTAINING PROTEIN"/>
    <property type="match status" value="1"/>
</dbReference>
<dbReference type="AlphaFoldDB" id="E1ZE52"/>
<accession>E1ZE52</accession>
<evidence type="ECO:0000313" key="6">
    <source>
        <dbReference type="EMBL" id="EFN55972.1"/>
    </source>
</evidence>
<gene>
    <name evidence="6" type="ORF">CHLNCDRAFT_145302</name>
</gene>
<dbReference type="Proteomes" id="UP000008141">
    <property type="component" value="Unassembled WGS sequence"/>
</dbReference>
<evidence type="ECO:0000256" key="1">
    <source>
        <dbReference type="ARBA" id="ARBA00005641"/>
    </source>
</evidence>
<keyword evidence="2 4" id="KW-0378">Hydrolase</keyword>
<dbReference type="Pfam" id="PF00150">
    <property type="entry name" value="Cellulase"/>
    <property type="match status" value="1"/>
</dbReference>
<name>E1ZE52_CHLVA</name>
<dbReference type="OrthoDB" id="513167at2759"/>
<feature type="domain" description="Glycoside hydrolase family 5" evidence="5">
    <location>
        <begin position="16"/>
        <end position="220"/>
    </location>
</feature>
<dbReference type="GO" id="GO:0004553">
    <property type="term" value="F:hydrolase activity, hydrolyzing O-glycosyl compounds"/>
    <property type="evidence" value="ECO:0007669"/>
    <property type="project" value="InterPro"/>
</dbReference>
<dbReference type="RefSeq" id="XP_005848074.1">
    <property type="nucleotide sequence ID" value="XM_005848012.1"/>
</dbReference>
<dbReference type="GO" id="GO:0009251">
    <property type="term" value="P:glucan catabolic process"/>
    <property type="evidence" value="ECO:0007669"/>
    <property type="project" value="TreeGrafter"/>
</dbReference>
<evidence type="ECO:0000256" key="4">
    <source>
        <dbReference type="RuleBase" id="RU361153"/>
    </source>
</evidence>
<dbReference type="InParanoid" id="E1ZE52"/>
<sequence>MEAYAPGEALNQYCWPDCAINQRYLQDIAELIAYIGAKFKHVQVLLSAWNSKTAWGTTALNWPTAATNALWKQVVTAVGQHPHVWFGVANEPESNYDGAQDAQVWHAMNFAVAAIREQEAALGMPAHIVAVQGTRGWARSLAYYMTHPITAGQGLNVVYETHPYNIAADFQSLFINPAASLPVIIGEFGPATISDMTMAHAETLMQQCNALGLPWLAWTLHMRCPPSLLQDLSNNGCGISMPLQLSDWGKLVKQYL</sequence>
<reference evidence="6 7" key="1">
    <citation type="journal article" date="2010" name="Plant Cell">
        <title>The Chlorella variabilis NC64A genome reveals adaptation to photosymbiosis, coevolution with viruses, and cryptic sex.</title>
        <authorList>
            <person name="Blanc G."/>
            <person name="Duncan G."/>
            <person name="Agarkova I."/>
            <person name="Borodovsky M."/>
            <person name="Gurnon J."/>
            <person name="Kuo A."/>
            <person name="Lindquist E."/>
            <person name="Lucas S."/>
            <person name="Pangilinan J."/>
            <person name="Polle J."/>
            <person name="Salamov A."/>
            <person name="Terry A."/>
            <person name="Yamada T."/>
            <person name="Dunigan D.D."/>
            <person name="Grigoriev I.V."/>
            <person name="Claverie J.M."/>
            <person name="Van Etten J.L."/>
        </authorList>
    </citation>
    <scope>NUCLEOTIDE SEQUENCE [LARGE SCALE GENOMIC DNA]</scope>
    <source>
        <strain evidence="6 7">NC64A</strain>
    </source>
</reference>
<dbReference type="EMBL" id="GL433843">
    <property type="protein sequence ID" value="EFN55972.1"/>
    <property type="molecule type" value="Genomic_DNA"/>
</dbReference>
<comment type="similarity">
    <text evidence="1 4">Belongs to the glycosyl hydrolase 5 (cellulase A) family.</text>
</comment>
<dbReference type="PANTHER" id="PTHR34142">
    <property type="entry name" value="ENDO-BETA-1,4-GLUCANASE A"/>
    <property type="match status" value="1"/>
</dbReference>
<evidence type="ECO:0000256" key="2">
    <source>
        <dbReference type="ARBA" id="ARBA00022801"/>
    </source>
</evidence>
<evidence type="ECO:0000313" key="7">
    <source>
        <dbReference type="Proteomes" id="UP000008141"/>
    </source>
</evidence>
<dbReference type="Gene3D" id="3.20.20.80">
    <property type="entry name" value="Glycosidases"/>
    <property type="match status" value="1"/>
</dbReference>
<dbReference type="SUPFAM" id="SSF51445">
    <property type="entry name" value="(Trans)glycosidases"/>
    <property type="match status" value="1"/>
</dbReference>
<keyword evidence="7" id="KW-1185">Reference proteome</keyword>
<dbReference type="InterPro" id="IPR001547">
    <property type="entry name" value="Glyco_hydro_5"/>
</dbReference>
<dbReference type="GeneID" id="17355302"/>
<proteinExistence type="inferred from homology"/>
<evidence type="ECO:0000259" key="5">
    <source>
        <dbReference type="Pfam" id="PF00150"/>
    </source>
</evidence>
<dbReference type="KEGG" id="cvr:CHLNCDRAFT_145302"/>
<evidence type="ECO:0000256" key="3">
    <source>
        <dbReference type="ARBA" id="ARBA00023295"/>
    </source>
</evidence>
<keyword evidence="3 4" id="KW-0326">Glycosidase</keyword>
<protein>
    <recommendedName>
        <fullName evidence="5">Glycoside hydrolase family 5 domain-containing protein</fullName>
    </recommendedName>
</protein>